<evidence type="ECO:0000313" key="2">
    <source>
        <dbReference type="Proteomes" id="UP000183832"/>
    </source>
</evidence>
<evidence type="ECO:0000313" key="1">
    <source>
        <dbReference type="EMBL" id="CRL00706.1"/>
    </source>
</evidence>
<dbReference type="Proteomes" id="UP000183832">
    <property type="component" value="Unassembled WGS sequence"/>
</dbReference>
<proteinExistence type="predicted"/>
<reference evidence="1 2" key="1">
    <citation type="submission" date="2015-04" db="EMBL/GenBank/DDBJ databases">
        <authorList>
            <person name="Syromyatnikov M.Y."/>
            <person name="Popov V.N."/>
        </authorList>
    </citation>
    <scope>NUCLEOTIDE SEQUENCE [LARGE SCALE GENOMIC DNA]</scope>
</reference>
<keyword evidence="2" id="KW-1185">Reference proteome</keyword>
<gene>
    <name evidence="1" type="ORF">CLUMA_CG013963</name>
</gene>
<name>A0A1J1ILS5_9DIPT</name>
<protein>
    <submittedName>
        <fullName evidence="1">CLUMA_CG013963, isoform A</fullName>
    </submittedName>
</protein>
<organism evidence="1 2">
    <name type="scientific">Clunio marinus</name>
    <dbReference type="NCBI Taxonomy" id="568069"/>
    <lineage>
        <taxon>Eukaryota</taxon>
        <taxon>Metazoa</taxon>
        <taxon>Ecdysozoa</taxon>
        <taxon>Arthropoda</taxon>
        <taxon>Hexapoda</taxon>
        <taxon>Insecta</taxon>
        <taxon>Pterygota</taxon>
        <taxon>Neoptera</taxon>
        <taxon>Endopterygota</taxon>
        <taxon>Diptera</taxon>
        <taxon>Nematocera</taxon>
        <taxon>Chironomoidea</taxon>
        <taxon>Chironomidae</taxon>
        <taxon>Clunio</taxon>
    </lineage>
</organism>
<dbReference type="AlphaFoldDB" id="A0A1J1ILS5"/>
<sequence length="61" mass="7045">MQVSKQALCRKKLLSLHVVRFQMIAGEAYELRIITIKNLMLLHERPPRGLQLNPPHSILSL</sequence>
<accession>A0A1J1ILS5</accession>
<dbReference type="EMBL" id="CVRI01000054">
    <property type="protein sequence ID" value="CRL00706.1"/>
    <property type="molecule type" value="Genomic_DNA"/>
</dbReference>